<dbReference type="InterPro" id="IPR032708">
    <property type="entry name" value="McjB_C"/>
</dbReference>
<gene>
    <name evidence="3" type="ORF">DAMO_0902</name>
</gene>
<dbReference type="KEGG" id="mox:DAMO_0902"/>
<dbReference type="HOGENOM" id="CLU_1567836_0_0_0"/>
<dbReference type="NCBIfam" id="NF033537">
    <property type="entry name" value="lasso_biosyn_B2"/>
    <property type="match status" value="1"/>
</dbReference>
<evidence type="ECO:0000256" key="1">
    <source>
        <dbReference type="SAM" id="Phobius"/>
    </source>
</evidence>
<keyword evidence="1" id="KW-0472">Membrane</keyword>
<name>D5MM77_METO1</name>
<keyword evidence="1" id="KW-1133">Transmembrane helix</keyword>
<evidence type="ECO:0000313" key="3">
    <source>
        <dbReference type="EMBL" id="CBE67963.1"/>
    </source>
</evidence>
<sequence>MKTLRRLRELTDPESFRLFGWSLLMVFVVATLLRFTRLPVLLRYLTRPAAPIRTGHKSVRTLETRAVDRVRRYSHVIITGLLRSRRPCLLRSLVLYRYCWKCGVPVSIHFGVRSGMGGLEGHSWVTCDGIPLGESDAGVRPYIVVYSFPINTDGTDPHDAPAVAGYLECA</sequence>
<keyword evidence="1" id="KW-0812">Transmembrane</keyword>
<dbReference type="Proteomes" id="UP000006898">
    <property type="component" value="Chromosome"/>
</dbReference>
<protein>
    <recommendedName>
        <fullName evidence="2">Microcin J25-processing protein McjB C-terminal domain-containing protein</fullName>
    </recommendedName>
</protein>
<evidence type="ECO:0000259" key="2">
    <source>
        <dbReference type="Pfam" id="PF13471"/>
    </source>
</evidence>
<dbReference type="InterPro" id="IPR053521">
    <property type="entry name" value="McjB-like"/>
</dbReference>
<feature type="transmembrane region" description="Helical" evidence="1">
    <location>
        <begin position="16"/>
        <end position="35"/>
    </location>
</feature>
<evidence type="ECO:0000313" key="4">
    <source>
        <dbReference type="Proteomes" id="UP000006898"/>
    </source>
</evidence>
<organism evidence="3 4">
    <name type="scientific">Methylomirabilis oxygeniifera</name>
    <dbReference type="NCBI Taxonomy" id="671143"/>
    <lineage>
        <taxon>Bacteria</taxon>
        <taxon>Candidatus Methylomirabilota</taxon>
        <taxon>Candidatus Methylomirabilia</taxon>
        <taxon>Candidatus Methylomirabilales</taxon>
        <taxon>Candidatus Methylomirabilaceae</taxon>
        <taxon>Candidatus Methylomirabilis</taxon>
    </lineage>
</organism>
<dbReference type="EMBL" id="FP565575">
    <property type="protein sequence ID" value="CBE67963.1"/>
    <property type="molecule type" value="Genomic_DNA"/>
</dbReference>
<accession>D5MM77</accession>
<reference evidence="3 4" key="1">
    <citation type="journal article" date="2010" name="Nature">
        <title>Nitrite-driven anaerobic methane oxidation by oxygenic bacteria.</title>
        <authorList>
            <person name="Ettwig K.F."/>
            <person name="Butler M.K."/>
            <person name="Le Paslier D."/>
            <person name="Pelletier E."/>
            <person name="Mangenot S."/>
            <person name="Kuypers M.M.M."/>
            <person name="Schreiber F."/>
            <person name="Dutilh B.E."/>
            <person name="Zedelius J."/>
            <person name="de Beer D."/>
            <person name="Gloerich J."/>
            <person name="Wessels H.J.C.T."/>
            <person name="van Allen T."/>
            <person name="Luesken F."/>
            <person name="Wu M."/>
            <person name="van de Pas-Schoonen K.T."/>
            <person name="Op den Camp H.J.M."/>
            <person name="Janssen-Megens E.M."/>
            <person name="Francoijs K-J."/>
            <person name="Stunnenberg H."/>
            <person name="Weissenbach J."/>
            <person name="Jetten M.S.M."/>
            <person name="Strous M."/>
        </authorList>
    </citation>
    <scope>NUCLEOTIDE SEQUENCE [LARGE SCALE GENOMIC DNA]</scope>
</reference>
<proteinExistence type="predicted"/>
<feature type="domain" description="Microcin J25-processing protein McjB C-terminal" evidence="2">
    <location>
        <begin position="30"/>
        <end position="145"/>
    </location>
</feature>
<dbReference type="STRING" id="671143.DAMO_0902"/>
<dbReference type="Pfam" id="PF13471">
    <property type="entry name" value="Transglut_core3"/>
    <property type="match status" value="1"/>
</dbReference>
<dbReference type="AlphaFoldDB" id="D5MM77"/>